<dbReference type="CDD" id="cd12148">
    <property type="entry name" value="fungal_TF_MHR"/>
    <property type="match status" value="1"/>
</dbReference>
<feature type="compositionally biased region" description="Low complexity" evidence="6">
    <location>
        <begin position="157"/>
        <end position="171"/>
    </location>
</feature>
<dbReference type="RefSeq" id="XP_024723559.1">
    <property type="nucleotide sequence ID" value="XM_024863308.1"/>
</dbReference>
<reference evidence="8 9" key="1">
    <citation type="journal article" date="2018" name="New Phytol.">
        <title>Comparative genomics and transcriptomics depict ericoid mycorrhizal fungi as versatile saprotrophs and plant mutualists.</title>
        <authorList>
            <person name="Martino E."/>
            <person name="Morin E."/>
            <person name="Grelet G.A."/>
            <person name="Kuo A."/>
            <person name="Kohler A."/>
            <person name="Daghino S."/>
            <person name="Barry K.W."/>
            <person name="Cichocki N."/>
            <person name="Clum A."/>
            <person name="Dockter R.B."/>
            <person name="Hainaut M."/>
            <person name="Kuo R.C."/>
            <person name="LaButti K."/>
            <person name="Lindahl B.D."/>
            <person name="Lindquist E.A."/>
            <person name="Lipzen A."/>
            <person name="Khouja H.R."/>
            <person name="Magnuson J."/>
            <person name="Murat C."/>
            <person name="Ohm R.A."/>
            <person name="Singer S.W."/>
            <person name="Spatafora J.W."/>
            <person name="Wang M."/>
            <person name="Veneault-Fourrey C."/>
            <person name="Henrissat B."/>
            <person name="Grigoriev I.V."/>
            <person name="Martin F.M."/>
            <person name="Perotto S."/>
        </authorList>
    </citation>
    <scope>NUCLEOTIDE SEQUENCE [LARGE SCALE GENOMIC DNA]</scope>
    <source>
        <strain evidence="8 9">ATCC 22711</strain>
    </source>
</reference>
<keyword evidence="5" id="KW-0539">Nucleus</keyword>
<name>A0A2T3B9K1_AMORE</name>
<feature type="region of interest" description="Disordered" evidence="6">
    <location>
        <begin position="189"/>
        <end position="209"/>
    </location>
</feature>
<dbReference type="GO" id="GO:0006351">
    <property type="term" value="P:DNA-templated transcription"/>
    <property type="evidence" value="ECO:0007669"/>
    <property type="project" value="InterPro"/>
</dbReference>
<keyword evidence="9" id="KW-1185">Reference proteome</keyword>
<evidence type="ECO:0000256" key="4">
    <source>
        <dbReference type="ARBA" id="ARBA00023163"/>
    </source>
</evidence>
<keyword evidence="4" id="KW-0804">Transcription</keyword>
<dbReference type="PROSITE" id="PS50048">
    <property type="entry name" value="ZN2_CY6_FUNGAL_2"/>
    <property type="match status" value="1"/>
</dbReference>
<dbReference type="Gene3D" id="4.10.240.10">
    <property type="entry name" value="Zn(2)-C6 fungal-type DNA-binding domain"/>
    <property type="match status" value="1"/>
</dbReference>
<dbReference type="GO" id="GO:0000981">
    <property type="term" value="F:DNA-binding transcription factor activity, RNA polymerase II-specific"/>
    <property type="evidence" value="ECO:0007669"/>
    <property type="project" value="InterPro"/>
</dbReference>
<feature type="region of interest" description="Disordered" evidence="6">
    <location>
        <begin position="134"/>
        <end position="171"/>
    </location>
</feature>
<dbReference type="Pfam" id="PF00172">
    <property type="entry name" value="Zn_clus"/>
    <property type="match status" value="1"/>
</dbReference>
<gene>
    <name evidence="8" type="ORF">M430DRAFT_15715</name>
</gene>
<feature type="region of interest" description="Disordered" evidence="6">
    <location>
        <begin position="682"/>
        <end position="707"/>
    </location>
</feature>
<dbReference type="GO" id="GO:0008270">
    <property type="term" value="F:zinc ion binding"/>
    <property type="evidence" value="ECO:0007669"/>
    <property type="project" value="InterPro"/>
</dbReference>
<dbReference type="SMART" id="SM00906">
    <property type="entry name" value="Fungal_trans"/>
    <property type="match status" value="1"/>
</dbReference>
<dbReference type="PANTHER" id="PTHR47424:SF3">
    <property type="entry name" value="REGULATORY PROTEIN GAL4"/>
    <property type="match status" value="1"/>
</dbReference>
<dbReference type="SUPFAM" id="SSF57701">
    <property type="entry name" value="Zn2/Cys6 DNA-binding domain"/>
    <property type="match status" value="1"/>
</dbReference>
<dbReference type="InterPro" id="IPR036864">
    <property type="entry name" value="Zn2-C6_fun-type_DNA-bd_sf"/>
</dbReference>
<dbReference type="OrthoDB" id="3364175at2759"/>
<evidence type="ECO:0000313" key="9">
    <source>
        <dbReference type="Proteomes" id="UP000241818"/>
    </source>
</evidence>
<dbReference type="InterPro" id="IPR001138">
    <property type="entry name" value="Zn2Cys6_DnaBD"/>
</dbReference>
<dbReference type="STRING" id="857342.A0A2T3B9K1"/>
<dbReference type="PROSITE" id="PS00463">
    <property type="entry name" value="ZN2_CY6_FUNGAL_1"/>
    <property type="match status" value="1"/>
</dbReference>
<feature type="region of interest" description="Disordered" evidence="6">
    <location>
        <begin position="49"/>
        <end position="83"/>
    </location>
</feature>
<dbReference type="Pfam" id="PF04082">
    <property type="entry name" value="Fungal_trans"/>
    <property type="match status" value="1"/>
</dbReference>
<dbReference type="AlphaFoldDB" id="A0A2T3B9K1"/>
<evidence type="ECO:0000256" key="1">
    <source>
        <dbReference type="ARBA" id="ARBA00022723"/>
    </source>
</evidence>
<evidence type="ECO:0000256" key="2">
    <source>
        <dbReference type="ARBA" id="ARBA00023015"/>
    </source>
</evidence>
<dbReference type="GeneID" id="36571389"/>
<evidence type="ECO:0000259" key="7">
    <source>
        <dbReference type="PROSITE" id="PS50048"/>
    </source>
</evidence>
<dbReference type="EMBL" id="KZ679007">
    <property type="protein sequence ID" value="PSS24960.1"/>
    <property type="molecule type" value="Genomic_DNA"/>
</dbReference>
<keyword evidence="2" id="KW-0805">Transcription regulation</keyword>
<dbReference type="InterPro" id="IPR007219">
    <property type="entry name" value="XnlR_reg_dom"/>
</dbReference>
<evidence type="ECO:0000313" key="8">
    <source>
        <dbReference type="EMBL" id="PSS24960.1"/>
    </source>
</evidence>
<feature type="compositionally biased region" description="Polar residues" evidence="6">
    <location>
        <begin position="682"/>
        <end position="706"/>
    </location>
</feature>
<dbReference type="CDD" id="cd00067">
    <property type="entry name" value="GAL4"/>
    <property type="match status" value="1"/>
</dbReference>
<organism evidence="8 9">
    <name type="scientific">Amorphotheca resinae ATCC 22711</name>
    <dbReference type="NCBI Taxonomy" id="857342"/>
    <lineage>
        <taxon>Eukaryota</taxon>
        <taxon>Fungi</taxon>
        <taxon>Dikarya</taxon>
        <taxon>Ascomycota</taxon>
        <taxon>Pezizomycotina</taxon>
        <taxon>Leotiomycetes</taxon>
        <taxon>Helotiales</taxon>
        <taxon>Amorphothecaceae</taxon>
        <taxon>Amorphotheca</taxon>
    </lineage>
</organism>
<dbReference type="PANTHER" id="PTHR47424">
    <property type="entry name" value="REGULATORY PROTEIN GAL4"/>
    <property type="match status" value="1"/>
</dbReference>
<proteinExistence type="predicted"/>
<accession>A0A2T3B9K1</accession>
<keyword evidence="1" id="KW-0479">Metal-binding</keyword>
<evidence type="ECO:0000256" key="5">
    <source>
        <dbReference type="ARBA" id="ARBA00023242"/>
    </source>
</evidence>
<evidence type="ECO:0000256" key="6">
    <source>
        <dbReference type="SAM" id="MobiDB-lite"/>
    </source>
</evidence>
<feature type="compositionally biased region" description="Polar residues" evidence="6">
    <location>
        <begin position="141"/>
        <end position="156"/>
    </location>
</feature>
<sequence>MAEERLKRRRLPSRHACIGCRKRKHRCDGERPECGNCRSRWITCLYSSDATTSSPSSLGETGAFSASNIHNPQRGGSEPRHTPTLMNRQQIQQQLVQQQPSSLSILNPSTETNGLDILWSASADHLRVSGDSVHLAGPLPHQSNNIQPGVSAELQNSASNPSSPSDSGGPDGYFGDSSTFAFVSKVQPESQNNNGVHLQNSRYQPTGGNANCKFRDKETVYELPERHLADSLIDGYFDRVHPLYPFVHETSFRAEYEKMWANLSGSILRPSWYALLNLVFALGCEFCDAIPEGKVMTTVSPFVARSRDIIFSHIFKKGNLELIQALLLMCHYLQGTLELNECWNLVGLMIRTAVTIGLHLNPDGFSLSTVEREVRKRVWWGCFIIDRTLSMKFGRPPSIQAADVYDVPLPLPVDDQYIHDDSLAPRQPACRPSATAFFIHTIKLSKVIDNILRDLYTTNKRASRQAGVDTMLPESSNQSQFFGHAVLLDGQLQSWWEEVPAHLRPESVVADGQIFQRQQTVMQVRYLQIRILLQRQLLLIFSRQQIDDHFLRAIAIAGSQTCIYAARQTVQIIYGQYHRRLLNSLWYNLHYIFTSMGVLLHVQMMDKSRLELLGQELEQETLECGMEFLKSAGNTSNLAAKYVTMLQCVRNQTKQWSKDNVQSNRMHGNGFGLASQQTRNLEASKSPLTSTAQPQFQAHGQQNSQGDIDLDGMNFDDLLFGTGLPQDVLSFNYPNGGFLL</sequence>
<dbReference type="GO" id="GO:0005634">
    <property type="term" value="C:nucleus"/>
    <property type="evidence" value="ECO:0007669"/>
    <property type="project" value="TreeGrafter"/>
</dbReference>
<dbReference type="GO" id="GO:0000435">
    <property type="term" value="P:positive regulation of transcription from RNA polymerase II promoter by galactose"/>
    <property type="evidence" value="ECO:0007669"/>
    <property type="project" value="TreeGrafter"/>
</dbReference>
<evidence type="ECO:0000256" key="3">
    <source>
        <dbReference type="ARBA" id="ARBA00023125"/>
    </source>
</evidence>
<keyword evidence="3" id="KW-0238">DNA-binding</keyword>
<dbReference type="SMART" id="SM00066">
    <property type="entry name" value="GAL4"/>
    <property type="match status" value="1"/>
</dbReference>
<feature type="domain" description="Zn(2)-C6 fungal-type" evidence="7">
    <location>
        <begin position="16"/>
        <end position="46"/>
    </location>
</feature>
<dbReference type="Proteomes" id="UP000241818">
    <property type="component" value="Unassembled WGS sequence"/>
</dbReference>
<dbReference type="InParanoid" id="A0A2T3B9K1"/>
<dbReference type="GO" id="GO:0000978">
    <property type="term" value="F:RNA polymerase II cis-regulatory region sequence-specific DNA binding"/>
    <property type="evidence" value="ECO:0007669"/>
    <property type="project" value="TreeGrafter"/>
</dbReference>
<dbReference type="InterPro" id="IPR051127">
    <property type="entry name" value="Fungal_SecMet_Regulators"/>
</dbReference>
<protein>
    <recommendedName>
        <fullName evidence="7">Zn(2)-C6 fungal-type domain-containing protein</fullName>
    </recommendedName>
</protein>